<dbReference type="InterPro" id="IPR019615">
    <property type="entry name" value="DUF2487"/>
</dbReference>
<evidence type="ECO:0000313" key="2">
    <source>
        <dbReference type="Proteomes" id="UP001339962"/>
    </source>
</evidence>
<dbReference type="EMBL" id="JARTLI010000013">
    <property type="protein sequence ID" value="MED5051977.1"/>
    <property type="molecule type" value="Genomic_DNA"/>
</dbReference>
<comment type="caution">
    <text evidence="1">The sequence shown here is derived from an EMBL/GenBank/DDBJ whole genome shotgun (WGS) entry which is preliminary data.</text>
</comment>
<name>A0ABD5IVF7_9BACL</name>
<dbReference type="AlphaFoldDB" id="A0ABD5IVF7"/>
<protein>
    <submittedName>
        <fullName evidence="1">YpiF family protein</fullName>
    </submittedName>
</protein>
<evidence type="ECO:0000313" key="1">
    <source>
        <dbReference type="EMBL" id="MED5051977.1"/>
    </source>
</evidence>
<proteinExistence type="predicted"/>
<dbReference type="Pfam" id="PF10673">
    <property type="entry name" value="DUF2487"/>
    <property type="match status" value="1"/>
</dbReference>
<dbReference type="RefSeq" id="WP_328218229.1">
    <property type="nucleotide sequence ID" value="NZ_JARTLI010000013.1"/>
</dbReference>
<accession>A0ABD5IVF7</accession>
<sequence length="149" mass="17306">MKWTVSDIDMYEKEKQYIDTALLPLIQLTLSNATKTAVAGGELVQLLASEVERQLKGRLFLLPPFTYFLTETKEECVKRLNVWTDELKKSGMAHVFYLTSDRMWNETELGGKLFVLPSIPLEHMDEVYQQQMVREQTSKLLSSFISHWT</sequence>
<organism evidence="1 2">
    <name type="scientific">Anoxybacteroides rupiense</name>
    <dbReference type="NCBI Taxonomy" id="311460"/>
    <lineage>
        <taxon>Bacteria</taxon>
        <taxon>Bacillati</taxon>
        <taxon>Bacillota</taxon>
        <taxon>Bacilli</taxon>
        <taxon>Bacillales</taxon>
        <taxon>Anoxybacillaceae</taxon>
        <taxon>Anoxybacteroides</taxon>
    </lineage>
</organism>
<reference evidence="1 2" key="1">
    <citation type="submission" date="2023-03" db="EMBL/GenBank/DDBJ databases">
        <title>Bacillus Genome Sequencing.</title>
        <authorList>
            <person name="Dunlap C."/>
        </authorList>
    </citation>
    <scope>NUCLEOTIDE SEQUENCE [LARGE SCALE GENOMIC DNA]</scope>
    <source>
        <strain evidence="1 2">NRS-38</strain>
    </source>
</reference>
<gene>
    <name evidence="1" type="ORF">P9850_08955</name>
</gene>
<dbReference type="Proteomes" id="UP001339962">
    <property type="component" value="Unassembled WGS sequence"/>
</dbReference>